<gene>
    <name evidence="9" type="ORF">PACTADRAFT_50904</name>
</gene>
<protein>
    <recommendedName>
        <fullName evidence="7">6-phosphogluconolactonase-like protein</fullName>
    </recommendedName>
</protein>
<dbReference type="EMBL" id="KV454015">
    <property type="protein sequence ID" value="ODV95083.1"/>
    <property type="molecule type" value="Genomic_DNA"/>
</dbReference>
<keyword evidence="10" id="KW-1185">Reference proteome</keyword>
<feature type="domain" description="Glucosamine/galactosamine-6-phosphate isomerase" evidence="8">
    <location>
        <begin position="10"/>
        <end position="232"/>
    </location>
</feature>
<dbReference type="InterPro" id="IPR039104">
    <property type="entry name" value="6PGL"/>
</dbReference>
<keyword evidence="5" id="KW-0963">Cytoplasm</keyword>
<comment type="pathway">
    <text evidence="3">Carbohydrate degradation; pentose phosphate pathway; D-ribulose 5-phosphate from D-glucose 6-phosphate (oxidative stage): step 2/3.</text>
</comment>
<keyword evidence="6" id="KW-0378">Hydrolase</keyword>
<sequence>MSVNVFSYADSQDVANSVAKYIINVQDKVLSSNSSSTFKIAISGGSLGKVLKKGLIDNTTNFDKIQWEKWEVFFSDERLVPLHDEDSNYGLFYEMVLKNLELKNVKLGSVHTINENLLKKDGSTDSQIANEYAKILPPSIDLILLGCGPDGHTCSLFPNHPLLTERSKLIANISNSPKPPPRRITFTFPVLEAAHNIAFVAEGAGKAPILQKIFSKEKSGLPCELVNQLNVSVNWFVNDEAINGVSVNASKY</sequence>
<dbReference type="NCBIfam" id="TIGR01198">
    <property type="entry name" value="pgl"/>
    <property type="match status" value="1"/>
</dbReference>
<dbReference type="STRING" id="669874.A0A1E4TTG6"/>
<accession>A0A1E4TTG6</accession>
<dbReference type="InterPro" id="IPR006148">
    <property type="entry name" value="Glc/Gal-6P_isomerase"/>
</dbReference>
<reference evidence="10" key="1">
    <citation type="submission" date="2016-05" db="EMBL/GenBank/DDBJ databases">
        <title>Comparative genomics of biotechnologically important yeasts.</title>
        <authorList>
            <consortium name="DOE Joint Genome Institute"/>
            <person name="Riley R."/>
            <person name="Haridas S."/>
            <person name="Wolfe K.H."/>
            <person name="Lopes M.R."/>
            <person name="Hittinger C.T."/>
            <person name="Goker M."/>
            <person name="Salamov A."/>
            <person name="Wisecaver J."/>
            <person name="Long T.M."/>
            <person name="Aerts A.L."/>
            <person name="Barry K."/>
            <person name="Choi C."/>
            <person name="Clum A."/>
            <person name="Coughlan A.Y."/>
            <person name="Deshpande S."/>
            <person name="Douglass A.P."/>
            <person name="Hanson S.J."/>
            <person name="Klenk H.-P."/>
            <person name="Labutti K."/>
            <person name="Lapidus A."/>
            <person name="Lindquist E."/>
            <person name="Lipzen A."/>
            <person name="Meier-Kolthoff J.P."/>
            <person name="Ohm R.A."/>
            <person name="Otillar R.P."/>
            <person name="Pangilinan J."/>
            <person name="Peng Y."/>
            <person name="Rokas A."/>
            <person name="Rosa C.A."/>
            <person name="Scheuner C."/>
            <person name="Sibirny A.A."/>
            <person name="Slot J.C."/>
            <person name="Stielow J.B."/>
            <person name="Sun H."/>
            <person name="Kurtzman C.P."/>
            <person name="Blackwell M."/>
            <person name="Grigoriev I.V."/>
            <person name="Jeffries T.W."/>
        </authorList>
    </citation>
    <scope>NUCLEOTIDE SEQUENCE [LARGE SCALE GENOMIC DNA]</scope>
    <source>
        <strain evidence="10">NRRL Y-2460</strain>
    </source>
</reference>
<dbReference type="Gene3D" id="3.40.50.1360">
    <property type="match status" value="1"/>
</dbReference>
<dbReference type="CDD" id="cd01400">
    <property type="entry name" value="6PGL"/>
    <property type="match status" value="1"/>
</dbReference>
<dbReference type="GO" id="GO:0017057">
    <property type="term" value="F:6-phosphogluconolactonase activity"/>
    <property type="evidence" value="ECO:0007669"/>
    <property type="project" value="UniProtKB-EC"/>
</dbReference>
<organism evidence="9 10">
    <name type="scientific">Pachysolen tannophilus NRRL Y-2460</name>
    <dbReference type="NCBI Taxonomy" id="669874"/>
    <lineage>
        <taxon>Eukaryota</taxon>
        <taxon>Fungi</taxon>
        <taxon>Dikarya</taxon>
        <taxon>Ascomycota</taxon>
        <taxon>Saccharomycotina</taxon>
        <taxon>Pichiomycetes</taxon>
        <taxon>Pachysolenaceae</taxon>
        <taxon>Pachysolen</taxon>
    </lineage>
</organism>
<evidence type="ECO:0000256" key="3">
    <source>
        <dbReference type="ARBA" id="ARBA00004961"/>
    </source>
</evidence>
<proteinExistence type="inferred from homology"/>
<name>A0A1E4TTG6_PACTA</name>
<evidence type="ECO:0000256" key="4">
    <source>
        <dbReference type="ARBA" id="ARBA00010662"/>
    </source>
</evidence>
<dbReference type="PANTHER" id="PTHR11054:SF24">
    <property type="entry name" value="6-PHOSPHOGLUCONOLACTONASE 3-RELATED"/>
    <property type="match status" value="1"/>
</dbReference>
<dbReference type="OrthoDB" id="432544at2759"/>
<comment type="similarity">
    <text evidence="4 7">Belongs to the glucosamine/galactosamine-6-phosphate isomerase family. 6-phosphogluconolactonase subfamily.</text>
</comment>
<evidence type="ECO:0000313" key="9">
    <source>
        <dbReference type="EMBL" id="ODV95083.1"/>
    </source>
</evidence>
<dbReference type="GO" id="GO:0005737">
    <property type="term" value="C:cytoplasm"/>
    <property type="evidence" value="ECO:0007669"/>
    <property type="project" value="UniProtKB-SubCell"/>
</dbReference>
<dbReference type="Proteomes" id="UP000094236">
    <property type="component" value="Unassembled WGS sequence"/>
</dbReference>
<evidence type="ECO:0000256" key="5">
    <source>
        <dbReference type="ARBA" id="ARBA00022490"/>
    </source>
</evidence>
<evidence type="ECO:0000256" key="1">
    <source>
        <dbReference type="ARBA" id="ARBA00000832"/>
    </source>
</evidence>
<dbReference type="GO" id="GO:0005975">
    <property type="term" value="P:carbohydrate metabolic process"/>
    <property type="evidence" value="ECO:0007669"/>
    <property type="project" value="InterPro"/>
</dbReference>
<dbReference type="FunFam" id="3.40.50.1360:FF:000005">
    <property type="entry name" value="6-phosphogluconolactonase"/>
    <property type="match status" value="1"/>
</dbReference>
<evidence type="ECO:0000256" key="6">
    <source>
        <dbReference type="ARBA" id="ARBA00022801"/>
    </source>
</evidence>
<dbReference type="Pfam" id="PF01182">
    <property type="entry name" value="Glucosamine_iso"/>
    <property type="match status" value="1"/>
</dbReference>
<comment type="catalytic activity">
    <reaction evidence="1">
        <text>6-phospho-D-glucono-1,5-lactone + H2O = 6-phospho-D-gluconate + H(+)</text>
        <dbReference type="Rhea" id="RHEA:12556"/>
        <dbReference type="ChEBI" id="CHEBI:15377"/>
        <dbReference type="ChEBI" id="CHEBI:15378"/>
        <dbReference type="ChEBI" id="CHEBI:57955"/>
        <dbReference type="ChEBI" id="CHEBI:58759"/>
        <dbReference type="EC" id="3.1.1.31"/>
    </reaction>
</comment>
<dbReference type="AlphaFoldDB" id="A0A1E4TTG6"/>
<evidence type="ECO:0000256" key="7">
    <source>
        <dbReference type="RuleBase" id="RU365095"/>
    </source>
</evidence>
<evidence type="ECO:0000259" key="8">
    <source>
        <dbReference type="Pfam" id="PF01182"/>
    </source>
</evidence>
<dbReference type="GO" id="GO:0006098">
    <property type="term" value="P:pentose-phosphate shunt"/>
    <property type="evidence" value="ECO:0007669"/>
    <property type="project" value="InterPro"/>
</dbReference>
<dbReference type="PANTHER" id="PTHR11054">
    <property type="entry name" value="6-PHOSPHOGLUCONOLACTONASE"/>
    <property type="match status" value="1"/>
</dbReference>
<comment type="subcellular location">
    <subcellularLocation>
        <location evidence="2">Cytoplasm</location>
    </subcellularLocation>
</comment>
<evidence type="ECO:0000313" key="10">
    <source>
        <dbReference type="Proteomes" id="UP000094236"/>
    </source>
</evidence>
<dbReference type="InterPro" id="IPR037171">
    <property type="entry name" value="NagB/RpiA_transferase-like"/>
</dbReference>
<dbReference type="SUPFAM" id="SSF100950">
    <property type="entry name" value="NagB/RpiA/CoA transferase-like"/>
    <property type="match status" value="1"/>
</dbReference>
<dbReference type="InterPro" id="IPR005900">
    <property type="entry name" value="6-phosphogluconolactonase_DevB"/>
</dbReference>
<evidence type="ECO:0000256" key="2">
    <source>
        <dbReference type="ARBA" id="ARBA00004496"/>
    </source>
</evidence>